<dbReference type="eggNOG" id="COG0642">
    <property type="taxonomic scope" value="Bacteria"/>
</dbReference>
<keyword evidence="7" id="KW-1185">Reference proteome</keyword>
<feature type="domain" description="Histidine kinase" evidence="5">
    <location>
        <begin position="155"/>
        <end position="344"/>
    </location>
</feature>
<dbReference type="InterPro" id="IPR005467">
    <property type="entry name" value="His_kinase_dom"/>
</dbReference>
<keyword evidence="3" id="KW-0597">Phosphoprotein</keyword>
<evidence type="ECO:0000313" key="7">
    <source>
        <dbReference type="Proteomes" id="UP000000939"/>
    </source>
</evidence>
<organism evidence="6 7">
    <name type="scientific">Arcobacter nitrofigilis (strain ATCC 33309 / DSM 7299 / CCUG 15893 / LMG 7604 / NCTC 12251 / CI)</name>
    <name type="common">Campylobacter nitrofigilis</name>
    <dbReference type="NCBI Taxonomy" id="572480"/>
    <lineage>
        <taxon>Bacteria</taxon>
        <taxon>Pseudomonadati</taxon>
        <taxon>Campylobacterota</taxon>
        <taxon>Epsilonproteobacteria</taxon>
        <taxon>Campylobacterales</taxon>
        <taxon>Arcobacteraceae</taxon>
        <taxon>Arcobacter</taxon>
    </lineage>
</organism>
<evidence type="ECO:0000256" key="3">
    <source>
        <dbReference type="ARBA" id="ARBA00022553"/>
    </source>
</evidence>
<feature type="transmembrane region" description="Helical" evidence="4">
    <location>
        <begin position="112"/>
        <end position="137"/>
    </location>
</feature>
<dbReference type="HOGENOM" id="CLU_000445_89_10_7"/>
<keyword evidence="4" id="KW-1133">Transmembrane helix</keyword>
<dbReference type="SMART" id="SM00387">
    <property type="entry name" value="HATPase_c"/>
    <property type="match status" value="1"/>
</dbReference>
<sequence length="344" mass="40026" precursor="true">MKNYEKKSLVTTIALFFIPLLILASIVLYMYQVDKIKDIEQNILYKMKDYTFDFKGDEFSLDIVQDDKQKKLFKIYHCEEGLCAYFQIPTTGPYLLKVIYDKKKYEKVYQEFLIKIFKFSVVVSFFLLFLSVGFAMYSLRPMKEALRLLEDFLKDLIHDLNTPATSILLNSKLLRRRGDFEEIERIELSAKSISSLYKNLELITPNEMAKSEDVSLEELVNGKIEILHKLYPKIKFNKNMENLIIKSNKNALDRIIDNLLTNACKYNKKNGEVNISTNNQKLIIEDTGIGIKDVKKVFQRYYKENDTGLGIGMSIVKQLCDILDINITINSVIDKGTKIELTFK</sequence>
<dbReference type="Pfam" id="PF02518">
    <property type="entry name" value="HATPase_c"/>
    <property type="match status" value="1"/>
</dbReference>
<dbReference type="SUPFAM" id="SSF55874">
    <property type="entry name" value="ATPase domain of HSP90 chaperone/DNA topoisomerase II/histidine kinase"/>
    <property type="match status" value="1"/>
</dbReference>
<feature type="transmembrane region" description="Helical" evidence="4">
    <location>
        <begin position="12"/>
        <end position="31"/>
    </location>
</feature>
<protein>
    <recommendedName>
        <fullName evidence="2">histidine kinase</fullName>
        <ecNumber evidence="2">2.7.13.3</ecNumber>
    </recommendedName>
</protein>
<dbReference type="InterPro" id="IPR003661">
    <property type="entry name" value="HisK_dim/P_dom"/>
</dbReference>
<dbReference type="OrthoDB" id="5342753at2"/>
<dbReference type="EC" id="2.7.13.3" evidence="2"/>
<keyword evidence="6" id="KW-0418">Kinase</keyword>
<gene>
    <name evidence="6" type="ordered locus">Arnit_2163</name>
</gene>
<comment type="catalytic activity">
    <reaction evidence="1">
        <text>ATP + protein L-histidine = ADP + protein N-phospho-L-histidine.</text>
        <dbReference type="EC" id="2.7.13.3"/>
    </reaction>
</comment>
<dbReference type="InterPro" id="IPR036890">
    <property type="entry name" value="HATPase_C_sf"/>
</dbReference>
<dbReference type="RefSeq" id="WP_013135960.1">
    <property type="nucleotide sequence ID" value="NC_014166.1"/>
</dbReference>
<dbReference type="InterPro" id="IPR036097">
    <property type="entry name" value="HisK_dim/P_sf"/>
</dbReference>
<dbReference type="PANTHER" id="PTHR43547:SF2">
    <property type="entry name" value="HYBRID SIGNAL TRANSDUCTION HISTIDINE KINASE C"/>
    <property type="match status" value="1"/>
</dbReference>
<dbReference type="InterPro" id="IPR003594">
    <property type="entry name" value="HATPase_dom"/>
</dbReference>
<evidence type="ECO:0000256" key="4">
    <source>
        <dbReference type="SAM" id="Phobius"/>
    </source>
</evidence>
<dbReference type="PROSITE" id="PS50109">
    <property type="entry name" value="HIS_KIN"/>
    <property type="match status" value="1"/>
</dbReference>
<proteinExistence type="predicted"/>
<reference evidence="6 7" key="1">
    <citation type="journal article" date="2010" name="Stand. Genomic Sci.">
        <title>Complete genome sequence of Arcobacter nitrofigilis type strain (CI).</title>
        <authorList>
            <person name="Pati A."/>
            <person name="Gronow S."/>
            <person name="Lapidus A."/>
            <person name="Copeland A."/>
            <person name="Glavina Del Rio T."/>
            <person name="Nolan M."/>
            <person name="Lucas S."/>
            <person name="Tice H."/>
            <person name="Cheng J.F."/>
            <person name="Han C."/>
            <person name="Chertkov O."/>
            <person name="Bruce D."/>
            <person name="Tapia R."/>
            <person name="Goodwin L."/>
            <person name="Pitluck S."/>
            <person name="Liolios K."/>
            <person name="Ivanova N."/>
            <person name="Mavromatis K."/>
            <person name="Chen A."/>
            <person name="Palaniappan K."/>
            <person name="Land M."/>
            <person name="Hauser L."/>
            <person name="Chang Y.J."/>
            <person name="Jeffries C.D."/>
            <person name="Detter J.C."/>
            <person name="Rohde M."/>
            <person name="Goker M."/>
            <person name="Bristow J."/>
            <person name="Eisen J.A."/>
            <person name="Markowitz V."/>
            <person name="Hugenholtz P."/>
            <person name="Klenk H.P."/>
            <person name="Kyrpides N.C."/>
        </authorList>
    </citation>
    <scope>NUCLEOTIDE SEQUENCE [LARGE SCALE GENOMIC DNA]</scope>
    <source>
        <strain evidence="7">ATCC 33309 / DSM 7299 / CCUG 15893 / LMG 7604 / NCTC 12251 / CI</strain>
    </source>
</reference>
<evidence type="ECO:0000313" key="6">
    <source>
        <dbReference type="EMBL" id="ADG93815.1"/>
    </source>
</evidence>
<dbReference type="EMBL" id="CP001999">
    <property type="protein sequence ID" value="ADG93815.1"/>
    <property type="molecule type" value="Genomic_DNA"/>
</dbReference>
<dbReference type="PANTHER" id="PTHR43547">
    <property type="entry name" value="TWO-COMPONENT HISTIDINE KINASE"/>
    <property type="match status" value="1"/>
</dbReference>
<dbReference type="CDD" id="cd00082">
    <property type="entry name" value="HisKA"/>
    <property type="match status" value="1"/>
</dbReference>
<keyword evidence="4" id="KW-0812">Transmembrane</keyword>
<dbReference type="Proteomes" id="UP000000939">
    <property type="component" value="Chromosome"/>
</dbReference>
<name>D5V0K3_ARCNC</name>
<dbReference type="GO" id="GO:0000155">
    <property type="term" value="F:phosphorelay sensor kinase activity"/>
    <property type="evidence" value="ECO:0007669"/>
    <property type="project" value="InterPro"/>
</dbReference>
<evidence type="ECO:0000256" key="1">
    <source>
        <dbReference type="ARBA" id="ARBA00000085"/>
    </source>
</evidence>
<accession>D5V0K3</accession>
<dbReference type="Gene3D" id="3.30.565.10">
    <property type="entry name" value="Histidine kinase-like ATPase, C-terminal domain"/>
    <property type="match status" value="1"/>
</dbReference>
<keyword evidence="4" id="KW-0472">Membrane</keyword>
<dbReference type="STRING" id="572480.Arnit_2163"/>
<evidence type="ECO:0000256" key="2">
    <source>
        <dbReference type="ARBA" id="ARBA00012438"/>
    </source>
</evidence>
<dbReference type="KEGG" id="ant:Arnit_2163"/>
<keyword evidence="6" id="KW-0808">Transferase</keyword>
<dbReference type="AlphaFoldDB" id="D5V0K3"/>
<dbReference type="SUPFAM" id="SSF47384">
    <property type="entry name" value="Homodimeric domain of signal transducing histidine kinase"/>
    <property type="match status" value="1"/>
</dbReference>
<dbReference type="Gene3D" id="1.10.287.130">
    <property type="match status" value="1"/>
</dbReference>
<evidence type="ECO:0000259" key="5">
    <source>
        <dbReference type="PROSITE" id="PS50109"/>
    </source>
</evidence>